<organism evidence="4 5">
    <name type="scientific">Hallella seregens ATCC 51272</name>
    <dbReference type="NCBI Taxonomy" id="1336250"/>
    <lineage>
        <taxon>Bacteria</taxon>
        <taxon>Pseudomonadati</taxon>
        <taxon>Bacteroidota</taxon>
        <taxon>Bacteroidia</taxon>
        <taxon>Bacteroidales</taxon>
        <taxon>Prevotellaceae</taxon>
        <taxon>Hallella</taxon>
    </lineage>
</organism>
<accession>A0ABV5ZK86</accession>
<dbReference type="InterPro" id="IPR019734">
    <property type="entry name" value="TPR_rpt"/>
</dbReference>
<name>A0ABV5ZK86_9BACT</name>
<dbReference type="SMART" id="SM00028">
    <property type="entry name" value="TPR"/>
    <property type="match status" value="6"/>
</dbReference>
<keyword evidence="5" id="KW-1185">Reference proteome</keyword>
<gene>
    <name evidence="4" type="ORF">ACFFK8_04615</name>
</gene>
<evidence type="ECO:0000256" key="1">
    <source>
        <dbReference type="ARBA" id="ARBA00022737"/>
    </source>
</evidence>
<proteinExistence type="predicted"/>
<dbReference type="Proteomes" id="UP001589688">
    <property type="component" value="Unassembled WGS sequence"/>
</dbReference>
<dbReference type="Pfam" id="PF13432">
    <property type="entry name" value="TPR_16"/>
    <property type="match status" value="1"/>
</dbReference>
<dbReference type="InterPro" id="IPR011990">
    <property type="entry name" value="TPR-like_helical_dom_sf"/>
</dbReference>
<evidence type="ECO:0000313" key="5">
    <source>
        <dbReference type="Proteomes" id="UP001589688"/>
    </source>
</evidence>
<dbReference type="Gene3D" id="1.25.40.10">
    <property type="entry name" value="Tetratricopeptide repeat domain"/>
    <property type="match status" value="1"/>
</dbReference>
<feature type="region of interest" description="Disordered" evidence="3">
    <location>
        <begin position="474"/>
        <end position="496"/>
    </location>
</feature>
<dbReference type="InterPro" id="IPR051012">
    <property type="entry name" value="CellSynth/LPSAsmb/PSIAsmb"/>
</dbReference>
<dbReference type="EMBL" id="JBHLZF010000001">
    <property type="protein sequence ID" value="MFB9897108.1"/>
    <property type="molecule type" value="Genomic_DNA"/>
</dbReference>
<comment type="caution">
    <text evidence="4">The sequence shown here is derived from an EMBL/GenBank/DDBJ whole genome shotgun (WGS) entry which is preliminary data.</text>
</comment>
<sequence>MDDKRYDKEFLETLHQYEAACKAGGSIYLESDELTDIAEYYYQHSRVDEAIATAEQAMAMFPGAADPLLFRARIALQYENNADKAEQLTHQVNDTDELEYYYITAEIMLAREQDEEADSYLAAREAQVDEDDLEDFRLDAAGLFSSYSNYELAEKWLAKCQDTDFDDYREIEGQIAMGTGQYERSEKIFNHLIDRDPYCIEYWNELASAQYMANNPSGSLESSDFALAINARNPDAVINKANSLMMLQNYDEALRYYRLFASLQPYDEAGSMGIASVLSLQNRSAEALPYLEQAERLSTPGSGTYFEILCNKCYTHAAMGNYGLAFDVIDQIARDGGSMAEQDMLRAYVFLRQGDEPQAVAHYRKAMAATDPKEQKRGQFFFATSAFGSEHPALARQIFGEMAGGDTGDEWPDVWVYLALCDHRLGQREDFLRHLRTAVERNGDETLQGLADLFPSHIAPADYYRYALTHPDMAARPSGDTDTHNPSHPSIPHTPL</sequence>
<dbReference type="RefSeq" id="WP_027951714.1">
    <property type="nucleotide sequence ID" value="NZ_JADU01000006.1"/>
</dbReference>
<evidence type="ECO:0000313" key="4">
    <source>
        <dbReference type="EMBL" id="MFB9897108.1"/>
    </source>
</evidence>
<dbReference type="PANTHER" id="PTHR45586:SF1">
    <property type="entry name" value="LIPOPOLYSACCHARIDE ASSEMBLY PROTEIN B"/>
    <property type="match status" value="1"/>
</dbReference>
<evidence type="ECO:0000256" key="2">
    <source>
        <dbReference type="ARBA" id="ARBA00022803"/>
    </source>
</evidence>
<keyword evidence="1" id="KW-0677">Repeat</keyword>
<protein>
    <submittedName>
        <fullName evidence="4">Tetratricopeptide repeat protein</fullName>
    </submittedName>
</protein>
<keyword evidence="2" id="KW-0802">TPR repeat</keyword>
<dbReference type="PANTHER" id="PTHR45586">
    <property type="entry name" value="TPR REPEAT-CONTAINING PROTEIN PA4667"/>
    <property type="match status" value="1"/>
</dbReference>
<evidence type="ECO:0000256" key="3">
    <source>
        <dbReference type="SAM" id="MobiDB-lite"/>
    </source>
</evidence>
<reference evidence="4 5" key="1">
    <citation type="submission" date="2024-09" db="EMBL/GenBank/DDBJ databases">
        <authorList>
            <person name="Sun Q."/>
            <person name="Mori K."/>
        </authorList>
    </citation>
    <scope>NUCLEOTIDE SEQUENCE [LARGE SCALE GENOMIC DNA]</scope>
    <source>
        <strain evidence="4 5">ATCC 51272</strain>
    </source>
</reference>
<dbReference type="SUPFAM" id="SSF48452">
    <property type="entry name" value="TPR-like"/>
    <property type="match status" value="2"/>
</dbReference>